<dbReference type="InterPro" id="IPR050524">
    <property type="entry name" value="APC_YAT"/>
</dbReference>
<dbReference type="InterPro" id="IPR004841">
    <property type="entry name" value="AA-permease/SLC12A_dom"/>
</dbReference>
<dbReference type="STRING" id="1344418.A0A1D2VKB6"/>
<dbReference type="Gene3D" id="1.20.1740.10">
    <property type="entry name" value="Amino acid/polyamine transporter I"/>
    <property type="match status" value="1"/>
</dbReference>
<evidence type="ECO:0000313" key="8">
    <source>
        <dbReference type="Proteomes" id="UP000095038"/>
    </source>
</evidence>
<dbReference type="PANTHER" id="PTHR43341:SF39">
    <property type="entry name" value="AMINO ACID TRANSPORTER (EUROFUNG)-RELATED"/>
    <property type="match status" value="1"/>
</dbReference>
<protein>
    <recommendedName>
        <fullName evidence="6">Amino acid permease/ SLC12A domain-containing protein</fullName>
    </recommendedName>
</protein>
<proteinExistence type="predicted"/>
<feature type="transmembrane region" description="Helical" evidence="5">
    <location>
        <begin position="441"/>
        <end position="463"/>
    </location>
</feature>
<evidence type="ECO:0000256" key="3">
    <source>
        <dbReference type="ARBA" id="ARBA00022989"/>
    </source>
</evidence>
<evidence type="ECO:0000313" key="7">
    <source>
        <dbReference type="EMBL" id="ODV62050.1"/>
    </source>
</evidence>
<accession>A0A1D2VKB6</accession>
<gene>
    <name evidence="7" type="ORF">ASCRUDRAFT_33456</name>
</gene>
<feature type="transmembrane region" description="Helical" evidence="5">
    <location>
        <begin position="32"/>
        <end position="54"/>
    </location>
</feature>
<evidence type="ECO:0000256" key="2">
    <source>
        <dbReference type="ARBA" id="ARBA00022692"/>
    </source>
</evidence>
<dbReference type="OrthoDB" id="10062876at2759"/>
<dbReference type="AlphaFoldDB" id="A0A1D2VKB6"/>
<feature type="transmembrane region" description="Helical" evidence="5">
    <location>
        <begin position="100"/>
        <end position="123"/>
    </location>
</feature>
<dbReference type="EMBL" id="KV454478">
    <property type="protein sequence ID" value="ODV62050.1"/>
    <property type="molecule type" value="Genomic_DNA"/>
</dbReference>
<feature type="transmembrane region" description="Helical" evidence="5">
    <location>
        <begin position="321"/>
        <end position="346"/>
    </location>
</feature>
<evidence type="ECO:0000256" key="1">
    <source>
        <dbReference type="ARBA" id="ARBA00004141"/>
    </source>
</evidence>
<keyword evidence="3 5" id="KW-1133">Transmembrane helix</keyword>
<sequence>MLKQTVQFNGFEERYDPDRYGNIKRGLNLRHVSLMTIGSCIGSSLFVGLAIPLIRYGSLSLFLAFITWAFLDMWPLMQCATEMAVWLPIKGSFFHFAGRFVDPALGFACGIIYAYSTAMYVCVELVAMGSLVRYWESANIPTWSFIFLGLVLYIICNIFAVNWFGEIEFVGCMFKILLIIGLMMFSFLSMCGANPKGDAYGFSNWSKGGLFKPYLEEGDLGKFIGFWNVFVYSAFSSGGPEFILIIAGEIERPRRSIPVAGRNAFFRIYLFYIGGIFFMNCICASNDPNLLEAVGASKIGAGASPWVIGIENAGVRGFSSLINAIIITSVWSCGNAAFYSSTRCLYSLSLVGYIPRIFSMCLKNGSPIFCVAITALISCLSFLSCSTSSQKIYIWFITITTSCVLMVHSTVFLSYICFRKSMKVQGYRNHYYQTPFKLQPYCAYTGLILCIVTLLFNGAYIFWPGNFSVQNLFVCYFSPVAFIILYLFWKILKKTKIHTSREADIITGKLQIDREEEIEEAYFSALEKKDGVLRKFFRFIEKLIYK</sequence>
<evidence type="ECO:0000256" key="4">
    <source>
        <dbReference type="ARBA" id="ARBA00023136"/>
    </source>
</evidence>
<organism evidence="7 8">
    <name type="scientific">Ascoidea rubescens DSM 1968</name>
    <dbReference type="NCBI Taxonomy" id="1344418"/>
    <lineage>
        <taxon>Eukaryota</taxon>
        <taxon>Fungi</taxon>
        <taxon>Dikarya</taxon>
        <taxon>Ascomycota</taxon>
        <taxon>Saccharomycotina</taxon>
        <taxon>Saccharomycetes</taxon>
        <taxon>Ascoideaceae</taxon>
        <taxon>Ascoidea</taxon>
    </lineage>
</organism>
<dbReference type="Pfam" id="PF00324">
    <property type="entry name" value="AA_permease"/>
    <property type="match status" value="1"/>
</dbReference>
<dbReference type="GO" id="GO:0016020">
    <property type="term" value="C:membrane"/>
    <property type="evidence" value="ECO:0007669"/>
    <property type="project" value="UniProtKB-SubCell"/>
</dbReference>
<keyword evidence="8" id="KW-1185">Reference proteome</keyword>
<comment type="subcellular location">
    <subcellularLocation>
        <location evidence="1">Membrane</location>
        <topology evidence="1">Multi-pass membrane protein</topology>
    </subcellularLocation>
</comment>
<feature type="transmembrane region" description="Helical" evidence="5">
    <location>
        <begin position="392"/>
        <end position="418"/>
    </location>
</feature>
<dbReference type="GeneID" id="30964068"/>
<feature type="domain" description="Amino acid permease/ SLC12A" evidence="6">
    <location>
        <begin position="31"/>
        <end position="498"/>
    </location>
</feature>
<feature type="transmembrane region" description="Helical" evidence="5">
    <location>
        <begin position="268"/>
        <end position="287"/>
    </location>
</feature>
<name>A0A1D2VKB6_9ASCO</name>
<dbReference type="GO" id="GO:0015171">
    <property type="term" value="F:amino acid transmembrane transporter activity"/>
    <property type="evidence" value="ECO:0007669"/>
    <property type="project" value="TreeGrafter"/>
</dbReference>
<feature type="transmembrane region" description="Helical" evidence="5">
    <location>
        <begin position="367"/>
        <end position="386"/>
    </location>
</feature>
<feature type="transmembrane region" description="Helical" evidence="5">
    <location>
        <begin position="176"/>
        <end position="195"/>
    </location>
</feature>
<feature type="transmembrane region" description="Helical" evidence="5">
    <location>
        <begin position="469"/>
        <end position="489"/>
    </location>
</feature>
<dbReference type="PANTHER" id="PTHR43341">
    <property type="entry name" value="AMINO ACID PERMEASE"/>
    <property type="match status" value="1"/>
</dbReference>
<evidence type="ECO:0000259" key="6">
    <source>
        <dbReference type="Pfam" id="PF00324"/>
    </source>
</evidence>
<feature type="transmembrane region" description="Helical" evidence="5">
    <location>
        <begin position="143"/>
        <end position="164"/>
    </location>
</feature>
<dbReference type="PIRSF" id="PIRSF006060">
    <property type="entry name" value="AA_transporter"/>
    <property type="match status" value="1"/>
</dbReference>
<dbReference type="RefSeq" id="XP_020048357.1">
    <property type="nucleotide sequence ID" value="XM_020190432.1"/>
</dbReference>
<reference evidence="8" key="1">
    <citation type="submission" date="2016-05" db="EMBL/GenBank/DDBJ databases">
        <title>Comparative genomics of biotechnologically important yeasts.</title>
        <authorList>
            <consortium name="DOE Joint Genome Institute"/>
            <person name="Riley R."/>
            <person name="Haridas S."/>
            <person name="Wolfe K.H."/>
            <person name="Lopes M.R."/>
            <person name="Hittinger C.T."/>
            <person name="Goker M."/>
            <person name="Salamov A."/>
            <person name="Wisecaver J."/>
            <person name="Long T.M."/>
            <person name="Aerts A.L."/>
            <person name="Barry K."/>
            <person name="Choi C."/>
            <person name="Clum A."/>
            <person name="Coughlan A.Y."/>
            <person name="Deshpande S."/>
            <person name="Douglass A.P."/>
            <person name="Hanson S.J."/>
            <person name="Klenk H.-P."/>
            <person name="Labutti K."/>
            <person name="Lapidus A."/>
            <person name="Lindquist E."/>
            <person name="Lipzen A."/>
            <person name="Meier-Kolthoff J.P."/>
            <person name="Ohm R.A."/>
            <person name="Otillar R.P."/>
            <person name="Pangilinan J."/>
            <person name="Peng Y."/>
            <person name="Rokas A."/>
            <person name="Rosa C.A."/>
            <person name="Scheuner C."/>
            <person name="Sibirny A.A."/>
            <person name="Slot J.C."/>
            <person name="Stielow J.B."/>
            <person name="Sun H."/>
            <person name="Kurtzman C.P."/>
            <person name="Blackwell M."/>
            <person name="Grigoriev I.V."/>
            <person name="Jeffries T.W."/>
        </authorList>
    </citation>
    <scope>NUCLEOTIDE SEQUENCE [LARGE SCALE GENOMIC DNA]</scope>
    <source>
        <strain evidence="8">DSM 1968</strain>
    </source>
</reference>
<keyword evidence="2 5" id="KW-0812">Transmembrane</keyword>
<keyword evidence="4 5" id="KW-0472">Membrane</keyword>
<dbReference type="Proteomes" id="UP000095038">
    <property type="component" value="Unassembled WGS sequence"/>
</dbReference>
<feature type="transmembrane region" description="Helical" evidence="5">
    <location>
        <begin position="224"/>
        <end position="247"/>
    </location>
</feature>
<dbReference type="InParanoid" id="A0A1D2VKB6"/>
<evidence type="ECO:0000256" key="5">
    <source>
        <dbReference type="SAM" id="Phobius"/>
    </source>
</evidence>